<dbReference type="STRING" id="1123282.SAMN02745823_02608"/>
<name>A0A1M5YKV2_9FIRM</name>
<protein>
    <submittedName>
        <fullName evidence="1">Uncharacterized protein</fullName>
    </submittedName>
</protein>
<dbReference type="AlphaFoldDB" id="A0A1M5YKV2"/>
<reference evidence="1 2" key="1">
    <citation type="submission" date="2016-11" db="EMBL/GenBank/DDBJ databases">
        <authorList>
            <person name="Jaros S."/>
            <person name="Januszkiewicz K."/>
            <person name="Wedrychowicz H."/>
        </authorList>
    </citation>
    <scope>NUCLEOTIDE SEQUENCE [LARGE SCALE GENOMIC DNA]</scope>
    <source>
        <strain evidence="1 2">DSM 10068</strain>
    </source>
</reference>
<dbReference type="RefSeq" id="WP_073079711.1">
    <property type="nucleotide sequence ID" value="NZ_FQXV01000009.1"/>
</dbReference>
<evidence type="ECO:0000313" key="2">
    <source>
        <dbReference type="Proteomes" id="UP000183995"/>
    </source>
</evidence>
<evidence type="ECO:0000313" key="1">
    <source>
        <dbReference type="EMBL" id="SHI12697.1"/>
    </source>
</evidence>
<dbReference type="OrthoDB" id="9929791at2"/>
<gene>
    <name evidence="1" type="ORF">SAMN02745823_02608</name>
</gene>
<proteinExistence type="predicted"/>
<dbReference type="EMBL" id="FQXV01000009">
    <property type="protein sequence ID" value="SHI12697.1"/>
    <property type="molecule type" value="Genomic_DNA"/>
</dbReference>
<organism evidence="1 2">
    <name type="scientific">Sporobacter termitidis DSM 10068</name>
    <dbReference type="NCBI Taxonomy" id="1123282"/>
    <lineage>
        <taxon>Bacteria</taxon>
        <taxon>Bacillati</taxon>
        <taxon>Bacillota</taxon>
        <taxon>Clostridia</taxon>
        <taxon>Eubacteriales</taxon>
        <taxon>Oscillospiraceae</taxon>
        <taxon>Sporobacter</taxon>
    </lineage>
</organism>
<accession>A0A1M5YKV2</accession>
<dbReference type="Proteomes" id="UP000183995">
    <property type="component" value="Unassembled WGS sequence"/>
</dbReference>
<keyword evidence="2" id="KW-1185">Reference proteome</keyword>
<sequence length="78" mass="8811">MNNIQVHIPALLRKVQEMSSDDMAYVSLTINDEAIDQGIFYPAFLHFEAYGKNGSVADYESIDALNYYEDCLEQQDAG</sequence>